<evidence type="ECO:0000256" key="9">
    <source>
        <dbReference type="ARBA" id="ARBA00023163"/>
    </source>
</evidence>
<dbReference type="GO" id="GO:0000981">
    <property type="term" value="F:DNA-binding transcription factor activity, RNA polymerase II-specific"/>
    <property type="evidence" value="ECO:0007669"/>
    <property type="project" value="TreeGrafter"/>
</dbReference>
<evidence type="ECO:0000256" key="5">
    <source>
        <dbReference type="ARBA" id="ARBA00022771"/>
    </source>
</evidence>
<evidence type="ECO:0000256" key="11">
    <source>
        <dbReference type="PROSITE-ProRule" id="PRU00042"/>
    </source>
</evidence>
<evidence type="ECO:0000313" key="13">
    <source>
        <dbReference type="EMBL" id="KAK7066935.1"/>
    </source>
</evidence>
<dbReference type="GO" id="GO:0000978">
    <property type="term" value="F:RNA polymerase II cis-regulatory region sequence-specific DNA binding"/>
    <property type="evidence" value="ECO:0007669"/>
    <property type="project" value="TreeGrafter"/>
</dbReference>
<keyword evidence="8" id="KW-0238">DNA-binding</keyword>
<accession>A0AAN8WVB5</accession>
<dbReference type="Proteomes" id="UP001381693">
    <property type="component" value="Unassembled WGS sequence"/>
</dbReference>
<sequence>MSLLPISFRQDHGSAEARPNAPWTGSQRWSMLVNLDEAPEARNSSDGYVKRKSHVSVGGARVKVHHCPYCSYSSNKTTNVKNHVRVHTGERPYACPHCPYRATQENHLEKHVLTHTGGKPHACNYCLYRSVKIAALRKHIQANHAVEAIGHFLM</sequence>
<evidence type="ECO:0000256" key="10">
    <source>
        <dbReference type="ARBA" id="ARBA00023242"/>
    </source>
</evidence>
<dbReference type="SUPFAM" id="SSF57667">
    <property type="entry name" value="beta-beta-alpha zinc fingers"/>
    <property type="match status" value="2"/>
</dbReference>
<evidence type="ECO:0000256" key="1">
    <source>
        <dbReference type="ARBA" id="ARBA00004123"/>
    </source>
</evidence>
<comment type="similarity">
    <text evidence="2">Belongs to the krueppel C2H2-type zinc-finger protein family.</text>
</comment>
<comment type="caution">
    <text evidence="13">The sequence shown here is derived from an EMBL/GenBank/DDBJ whole genome shotgun (WGS) entry which is preliminary data.</text>
</comment>
<dbReference type="InterPro" id="IPR013087">
    <property type="entry name" value="Znf_C2H2_type"/>
</dbReference>
<evidence type="ECO:0000313" key="14">
    <source>
        <dbReference type="Proteomes" id="UP001381693"/>
    </source>
</evidence>
<dbReference type="AlphaFoldDB" id="A0AAN8WVB5"/>
<keyword evidence="14" id="KW-1185">Reference proteome</keyword>
<evidence type="ECO:0000256" key="2">
    <source>
        <dbReference type="ARBA" id="ARBA00006991"/>
    </source>
</evidence>
<comment type="subcellular location">
    <subcellularLocation>
        <location evidence="1">Nucleus</location>
    </subcellularLocation>
</comment>
<proteinExistence type="inferred from homology"/>
<dbReference type="PROSITE" id="PS50157">
    <property type="entry name" value="ZINC_FINGER_C2H2_2"/>
    <property type="match status" value="2"/>
</dbReference>
<dbReference type="InterPro" id="IPR036236">
    <property type="entry name" value="Znf_C2H2_sf"/>
</dbReference>
<keyword evidence="7" id="KW-0805">Transcription regulation</keyword>
<evidence type="ECO:0000256" key="8">
    <source>
        <dbReference type="ARBA" id="ARBA00023125"/>
    </source>
</evidence>
<keyword evidence="10" id="KW-0539">Nucleus</keyword>
<organism evidence="13 14">
    <name type="scientific">Halocaridina rubra</name>
    <name type="common">Hawaiian red shrimp</name>
    <dbReference type="NCBI Taxonomy" id="373956"/>
    <lineage>
        <taxon>Eukaryota</taxon>
        <taxon>Metazoa</taxon>
        <taxon>Ecdysozoa</taxon>
        <taxon>Arthropoda</taxon>
        <taxon>Crustacea</taxon>
        <taxon>Multicrustacea</taxon>
        <taxon>Malacostraca</taxon>
        <taxon>Eumalacostraca</taxon>
        <taxon>Eucarida</taxon>
        <taxon>Decapoda</taxon>
        <taxon>Pleocyemata</taxon>
        <taxon>Caridea</taxon>
        <taxon>Atyoidea</taxon>
        <taxon>Atyidae</taxon>
        <taxon>Halocaridina</taxon>
    </lineage>
</organism>
<evidence type="ECO:0000256" key="7">
    <source>
        <dbReference type="ARBA" id="ARBA00023015"/>
    </source>
</evidence>
<keyword evidence="4" id="KW-0677">Repeat</keyword>
<dbReference type="EMBL" id="JAXCGZ010018977">
    <property type="protein sequence ID" value="KAK7066935.1"/>
    <property type="molecule type" value="Genomic_DNA"/>
</dbReference>
<evidence type="ECO:0000256" key="6">
    <source>
        <dbReference type="ARBA" id="ARBA00022833"/>
    </source>
</evidence>
<evidence type="ECO:0000259" key="12">
    <source>
        <dbReference type="PROSITE" id="PS50157"/>
    </source>
</evidence>
<protein>
    <recommendedName>
        <fullName evidence="12">C2H2-type domain-containing protein</fullName>
    </recommendedName>
</protein>
<name>A0AAN8WVB5_HALRR</name>
<evidence type="ECO:0000256" key="3">
    <source>
        <dbReference type="ARBA" id="ARBA00022723"/>
    </source>
</evidence>
<keyword evidence="5 11" id="KW-0863">Zinc-finger</keyword>
<dbReference type="GO" id="GO:0005634">
    <property type="term" value="C:nucleus"/>
    <property type="evidence" value="ECO:0007669"/>
    <property type="project" value="UniProtKB-SubCell"/>
</dbReference>
<dbReference type="GO" id="GO:0008270">
    <property type="term" value="F:zinc ion binding"/>
    <property type="evidence" value="ECO:0007669"/>
    <property type="project" value="UniProtKB-KW"/>
</dbReference>
<evidence type="ECO:0000256" key="4">
    <source>
        <dbReference type="ARBA" id="ARBA00022737"/>
    </source>
</evidence>
<dbReference type="SMART" id="SM00355">
    <property type="entry name" value="ZnF_C2H2"/>
    <property type="match status" value="3"/>
</dbReference>
<feature type="domain" description="C2H2-type" evidence="12">
    <location>
        <begin position="93"/>
        <end position="120"/>
    </location>
</feature>
<feature type="domain" description="C2H2-type" evidence="12">
    <location>
        <begin position="65"/>
        <end position="92"/>
    </location>
</feature>
<keyword evidence="3" id="KW-0479">Metal-binding</keyword>
<dbReference type="Gene3D" id="3.30.160.60">
    <property type="entry name" value="Classic Zinc Finger"/>
    <property type="match status" value="2"/>
</dbReference>
<keyword evidence="9" id="KW-0804">Transcription</keyword>
<dbReference type="FunFam" id="3.30.160.60:FF:000075">
    <property type="entry name" value="Putative zinc finger protein 536"/>
    <property type="match status" value="1"/>
</dbReference>
<dbReference type="PANTHER" id="PTHR23235">
    <property type="entry name" value="KRUEPPEL-LIKE TRANSCRIPTION FACTOR"/>
    <property type="match status" value="1"/>
</dbReference>
<gene>
    <name evidence="13" type="ORF">SK128_026747</name>
</gene>
<reference evidence="13 14" key="1">
    <citation type="submission" date="2023-11" db="EMBL/GenBank/DDBJ databases">
        <title>Halocaridina rubra genome assembly.</title>
        <authorList>
            <person name="Smith C."/>
        </authorList>
    </citation>
    <scope>NUCLEOTIDE SEQUENCE [LARGE SCALE GENOMIC DNA]</scope>
    <source>
        <strain evidence="13">EP-1</strain>
        <tissue evidence="13">Whole</tissue>
    </source>
</reference>
<dbReference type="PANTHER" id="PTHR23235:SF142">
    <property type="entry name" value="ZINC FINGER PROTEIN 384"/>
    <property type="match status" value="1"/>
</dbReference>
<keyword evidence="6" id="KW-0862">Zinc</keyword>